<reference evidence="3" key="1">
    <citation type="submission" date="2022-01" db="EMBL/GenBank/DDBJ databases">
        <authorList>
            <person name="King R."/>
        </authorList>
    </citation>
    <scope>NUCLEOTIDE SEQUENCE</scope>
</reference>
<feature type="compositionally biased region" description="Polar residues" evidence="1">
    <location>
        <begin position="64"/>
        <end position="75"/>
    </location>
</feature>
<evidence type="ECO:0000256" key="1">
    <source>
        <dbReference type="SAM" id="MobiDB-lite"/>
    </source>
</evidence>
<dbReference type="GO" id="GO:0001700">
    <property type="term" value="P:embryonic development via the syncytial blastoderm"/>
    <property type="evidence" value="ECO:0007669"/>
    <property type="project" value="InterPro"/>
</dbReference>
<evidence type="ECO:0000313" key="3">
    <source>
        <dbReference type="EMBL" id="CAG9803183.1"/>
    </source>
</evidence>
<feature type="region of interest" description="Disordered" evidence="1">
    <location>
        <begin position="64"/>
        <end position="84"/>
    </location>
</feature>
<reference evidence="3" key="2">
    <citation type="submission" date="2022-10" db="EMBL/GenBank/DDBJ databases">
        <authorList>
            <consortium name="ENA_rothamsted_submissions"/>
            <consortium name="culmorum"/>
            <person name="King R."/>
        </authorList>
    </citation>
    <scope>NUCLEOTIDE SEQUENCE</scope>
</reference>
<dbReference type="OrthoDB" id="7781488at2759"/>
<feature type="compositionally biased region" description="Basic residues" evidence="1">
    <location>
        <begin position="354"/>
        <end position="365"/>
    </location>
</feature>
<evidence type="ECO:0000313" key="4">
    <source>
        <dbReference type="Proteomes" id="UP001153620"/>
    </source>
</evidence>
<feature type="region of interest" description="Disordered" evidence="1">
    <location>
        <begin position="299"/>
        <end position="376"/>
    </location>
</feature>
<keyword evidence="2" id="KW-0472">Membrane</keyword>
<keyword evidence="2" id="KW-1133">Transmembrane helix</keyword>
<keyword evidence="4" id="KW-1185">Reference proteome</keyword>
<dbReference type="Pfam" id="PF15972">
    <property type="entry name" value="Unpaired"/>
    <property type="match status" value="1"/>
</dbReference>
<feature type="transmembrane region" description="Helical" evidence="2">
    <location>
        <begin position="41"/>
        <end position="64"/>
    </location>
</feature>
<dbReference type="EMBL" id="OU895878">
    <property type="protein sequence ID" value="CAG9803183.1"/>
    <property type="molecule type" value="Genomic_DNA"/>
</dbReference>
<protein>
    <submittedName>
        <fullName evidence="3">Uncharacterized protein</fullName>
    </submittedName>
</protein>
<proteinExistence type="predicted"/>
<feature type="compositionally biased region" description="Basic residues" evidence="1">
    <location>
        <begin position="301"/>
        <end position="323"/>
    </location>
</feature>
<name>A0A9N9RVB9_9DIPT</name>
<feature type="compositionally biased region" description="Low complexity" evidence="1">
    <location>
        <begin position="366"/>
        <end position="376"/>
    </location>
</feature>
<keyword evidence="2" id="KW-0812">Transmembrane</keyword>
<accession>A0A9N9RVB9</accession>
<sequence length="376" mass="43976">MHMKNHNDSENCQHCIENNFWIKSFLPKRRKYQTKCREVRVAKIIACILIVSYLTSSTVAAPLADSSQQSGSQETKQIRKNPEHRKIGFTNKDVEMWTNPCSSESIMDSAFTNPDILTSVNGTLSLFSQIKLTAEIIEIDLRDNERINSTNYKAWETFNAHNYKFIPEKPTGNHRQWHFDLQKYVATFILLHKSQKIDDEAHNNNTMSEELGKILRDAKHLLCDIEHFVNATSSLKIGPKDWIKKREMKELVQFQNLTAMFLHRTYTKGRFQDYIQKLLKRIEQQSARNYVEKQVTYPKLKSIKKNKQQGTKRARKGNKRNQNGRKIEQQNEVAVTKRTHIVRTSKNPAQVRNNKNKNNRRRQRTRTTTTSTTVAL</sequence>
<dbReference type="AlphaFoldDB" id="A0A9N9RVB9"/>
<dbReference type="Proteomes" id="UP001153620">
    <property type="component" value="Chromosome 2"/>
</dbReference>
<gene>
    <name evidence="3" type="ORF">CHIRRI_LOCUS6084</name>
</gene>
<dbReference type="InterPro" id="IPR031901">
    <property type="entry name" value="Unpaired"/>
</dbReference>
<organism evidence="3 4">
    <name type="scientific">Chironomus riparius</name>
    <dbReference type="NCBI Taxonomy" id="315576"/>
    <lineage>
        <taxon>Eukaryota</taxon>
        <taxon>Metazoa</taxon>
        <taxon>Ecdysozoa</taxon>
        <taxon>Arthropoda</taxon>
        <taxon>Hexapoda</taxon>
        <taxon>Insecta</taxon>
        <taxon>Pterygota</taxon>
        <taxon>Neoptera</taxon>
        <taxon>Endopterygota</taxon>
        <taxon>Diptera</taxon>
        <taxon>Nematocera</taxon>
        <taxon>Chironomoidea</taxon>
        <taxon>Chironomidae</taxon>
        <taxon>Chironominae</taxon>
        <taxon>Chironomus</taxon>
    </lineage>
</organism>
<dbReference type="GO" id="GO:0007259">
    <property type="term" value="P:cell surface receptor signaling pathway via JAK-STAT"/>
    <property type="evidence" value="ECO:0007669"/>
    <property type="project" value="InterPro"/>
</dbReference>
<evidence type="ECO:0000256" key="2">
    <source>
        <dbReference type="SAM" id="Phobius"/>
    </source>
</evidence>